<dbReference type="EMBL" id="BMFD01000007">
    <property type="protein sequence ID" value="GGC43276.1"/>
    <property type="molecule type" value="Genomic_DNA"/>
</dbReference>
<sequence>MGNRVEAKLKNINIIKPAKVAKSKKLFFEIESPYSLNFLTYKKCIAFGKNITNGNNPMNTNNQVFKNEPP</sequence>
<comment type="caution">
    <text evidence="1">The sequence shown here is derived from an EMBL/GenBank/DDBJ whole genome shotgun (WGS) entry which is preliminary data.</text>
</comment>
<proteinExistence type="predicted"/>
<keyword evidence="2" id="KW-1185">Reference proteome</keyword>
<organism evidence="1 2">
    <name type="scientific">Belliella aquatica</name>
    <dbReference type="NCBI Taxonomy" id="1323734"/>
    <lineage>
        <taxon>Bacteria</taxon>
        <taxon>Pseudomonadati</taxon>
        <taxon>Bacteroidota</taxon>
        <taxon>Cytophagia</taxon>
        <taxon>Cytophagales</taxon>
        <taxon>Cyclobacteriaceae</taxon>
        <taxon>Belliella</taxon>
    </lineage>
</organism>
<gene>
    <name evidence="1" type="ORF">GCM10010993_22230</name>
</gene>
<name>A0ABQ1MMP5_9BACT</name>
<accession>A0ABQ1MMP5</accession>
<evidence type="ECO:0000313" key="1">
    <source>
        <dbReference type="EMBL" id="GGC43276.1"/>
    </source>
</evidence>
<protein>
    <submittedName>
        <fullName evidence="1">Uncharacterized protein</fullName>
    </submittedName>
</protein>
<dbReference type="Proteomes" id="UP000635885">
    <property type="component" value="Unassembled WGS sequence"/>
</dbReference>
<evidence type="ECO:0000313" key="2">
    <source>
        <dbReference type="Proteomes" id="UP000635885"/>
    </source>
</evidence>
<reference evidence="2" key="1">
    <citation type="journal article" date="2019" name="Int. J. Syst. Evol. Microbiol.">
        <title>The Global Catalogue of Microorganisms (GCM) 10K type strain sequencing project: providing services to taxonomists for standard genome sequencing and annotation.</title>
        <authorList>
            <consortium name="The Broad Institute Genomics Platform"/>
            <consortium name="The Broad Institute Genome Sequencing Center for Infectious Disease"/>
            <person name="Wu L."/>
            <person name="Ma J."/>
        </authorList>
    </citation>
    <scope>NUCLEOTIDE SEQUENCE [LARGE SCALE GENOMIC DNA]</scope>
    <source>
        <strain evidence="2">CGMCC 1.12479</strain>
    </source>
</reference>